<reference evidence="1 2" key="1">
    <citation type="journal article" date="2020" name="bioRxiv">
        <title>Metabolic contributions of an alphaproteobacterial endosymbiont in the apicomplexan Cardiosporidium cionae.</title>
        <authorList>
            <person name="Hunter E.S."/>
            <person name="Paight C.J."/>
            <person name="Lane C.E."/>
        </authorList>
    </citation>
    <scope>NUCLEOTIDE SEQUENCE [LARGE SCALE GENOMIC DNA]</scope>
    <source>
        <strain evidence="1">ESH_2018</strain>
    </source>
</reference>
<evidence type="ECO:0000313" key="2">
    <source>
        <dbReference type="Proteomes" id="UP000823046"/>
    </source>
</evidence>
<dbReference type="PANTHER" id="PTHR12925:SF0">
    <property type="entry name" value="PROTEIN HIKESHI"/>
    <property type="match status" value="1"/>
</dbReference>
<evidence type="ECO:0000313" key="1">
    <source>
        <dbReference type="EMBL" id="KAF8821834.1"/>
    </source>
</evidence>
<dbReference type="Proteomes" id="UP000823046">
    <property type="component" value="Unassembled WGS sequence"/>
</dbReference>
<gene>
    <name evidence="1" type="ORF">IE077_001487</name>
</gene>
<protein>
    <recommendedName>
        <fullName evidence="3">Hikeshi-like domain-containing protein</fullName>
    </recommendedName>
</protein>
<proteinExistence type="predicted"/>
<organism evidence="1 2">
    <name type="scientific">Cardiosporidium cionae</name>
    <dbReference type="NCBI Taxonomy" id="476202"/>
    <lineage>
        <taxon>Eukaryota</taxon>
        <taxon>Sar</taxon>
        <taxon>Alveolata</taxon>
        <taxon>Apicomplexa</taxon>
        <taxon>Aconoidasida</taxon>
        <taxon>Nephromycida</taxon>
        <taxon>Cardiosporidium</taxon>
    </lineage>
</organism>
<accession>A0ABQ7JD88</accession>
<dbReference type="EMBL" id="JADAQX010000120">
    <property type="protein sequence ID" value="KAF8821834.1"/>
    <property type="molecule type" value="Genomic_DNA"/>
</dbReference>
<keyword evidence="2" id="KW-1185">Reference proteome</keyword>
<comment type="caution">
    <text evidence="1">The sequence shown here is derived from an EMBL/GenBank/DDBJ whole genome shotgun (WGS) entry which is preliminary data.</text>
</comment>
<dbReference type="InterPro" id="IPR031318">
    <property type="entry name" value="OPI10"/>
</dbReference>
<evidence type="ECO:0008006" key="3">
    <source>
        <dbReference type="Google" id="ProtNLM"/>
    </source>
</evidence>
<name>A0ABQ7JD88_9APIC</name>
<dbReference type="PANTHER" id="PTHR12925">
    <property type="entry name" value="HIKESHI FAMILY MEMBER"/>
    <property type="match status" value="1"/>
</dbReference>
<sequence length="169" mass="19472">MIVAIVPGRALQFAIRLEDEPSSWIVDLEDPRSIPDIVISLTEPLESAVVGVGIYWSAPPFQDWEYLGLLTNGRPSDLFSTGWSFNPEMWKHPIIRIGMKLEPSEGLMEKISIKPPIDTKMVYVRKIALNLFRYIESFGGRADQSTLDSWFRRFEEKYKLDPNFILHTE</sequence>